<feature type="compositionally biased region" description="Gly residues" evidence="1">
    <location>
        <begin position="81"/>
        <end position="94"/>
    </location>
</feature>
<sequence length="159" mass="16902">MPPPTAVPSTSNTMLPPLIPSSLNTMQPPHTLSPSTSNTMLPPSGSNTMPPPPIPSGSTTMPSHATHGRPAKSSISRSRGGSKGGVTSRGGSRGGTSKRVRGLSKKGSGSSKRDRGFNTIPFQGLRDEASDEEHKFNMDMEVVYEIEREQLAIDEDDQF</sequence>
<evidence type="ECO:0000313" key="2">
    <source>
        <dbReference type="EMBL" id="GEU69890.1"/>
    </source>
</evidence>
<name>A0A699GL48_TANCI</name>
<reference evidence="2" key="1">
    <citation type="journal article" date="2019" name="Sci. Rep.">
        <title>Draft genome of Tanacetum cinerariifolium, the natural source of mosquito coil.</title>
        <authorList>
            <person name="Yamashiro T."/>
            <person name="Shiraishi A."/>
            <person name="Satake H."/>
            <person name="Nakayama K."/>
        </authorList>
    </citation>
    <scope>NUCLEOTIDE SEQUENCE</scope>
</reference>
<protein>
    <submittedName>
        <fullName evidence="2">Uncharacterized protein</fullName>
    </submittedName>
</protein>
<organism evidence="2">
    <name type="scientific">Tanacetum cinerariifolium</name>
    <name type="common">Dalmatian daisy</name>
    <name type="synonym">Chrysanthemum cinerariifolium</name>
    <dbReference type="NCBI Taxonomy" id="118510"/>
    <lineage>
        <taxon>Eukaryota</taxon>
        <taxon>Viridiplantae</taxon>
        <taxon>Streptophyta</taxon>
        <taxon>Embryophyta</taxon>
        <taxon>Tracheophyta</taxon>
        <taxon>Spermatophyta</taxon>
        <taxon>Magnoliopsida</taxon>
        <taxon>eudicotyledons</taxon>
        <taxon>Gunneridae</taxon>
        <taxon>Pentapetalae</taxon>
        <taxon>asterids</taxon>
        <taxon>campanulids</taxon>
        <taxon>Asterales</taxon>
        <taxon>Asteraceae</taxon>
        <taxon>Asteroideae</taxon>
        <taxon>Anthemideae</taxon>
        <taxon>Anthemidinae</taxon>
        <taxon>Tanacetum</taxon>
    </lineage>
</organism>
<comment type="caution">
    <text evidence="2">The sequence shown here is derived from an EMBL/GenBank/DDBJ whole genome shotgun (WGS) entry which is preliminary data.</text>
</comment>
<gene>
    <name evidence="2" type="ORF">Tci_041868</name>
</gene>
<evidence type="ECO:0000256" key="1">
    <source>
        <dbReference type="SAM" id="MobiDB-lite"/>
    </source>
</evidence>
<dbReference type="EMBL" id="BKCJ010006017">
    <property type="protein sequence ID" value="GEU69890.1"/>
    <property type="molecule type" value="Genomic_DNA"/>
</dbReference>
<dbReference type="AlphaFoldDB" id="A0A699GL48"/>
<feature type="region of interest" description="Disordered" evidence="1">
    <location>
        <begin position="1"/>
        <end position="133"/>
    </location>
</feature>
<proteinExistence type="predicted"/>
<accession>A0A699GL48</accession>
<feature type="compositionally biased region" description="Polar residues" evidence="1">
    <location>
        <begin position="21"/>
        <end position="41"/>
    </location>
</feature>